<dbReference type="InterPro" id="IPR011006">
    <property type="entry name" value="CheY-like_superfamily"/>
</dbReference>
<sequence length="1070" mass="116666">MYFHITAFSRLALTALLLLVLAAAGAGLLGFLPVPPASSGGYDLGMRDGGWSVHIGDLPVQAGRAPDESAADWKPWNEAVPQYEGKRYTGYLWLKRPLPAGDWKHPVLYVRDLAAYEVYLGAQPLDSSFSLLELQASGPSLRQTSSGSGSPGSGTLLVRSYQDAKGIQLGHLSIGSERDVWLGLFRRDLNHLAPGTLFLGAAVTGCLLYLRRRTKPAYLYFALLAGSAAFGTLLTTEMAALFLLDRLQELALLALPAGGCALFALLDSFCGSGPLRLRRWMSRSMLGLLAISLAASLWDRVLYKDTITLVFPLLFLVCLLLSAWLTVQSYRSSRERSDAWLLAGYGVGALALVLSVLTRLLPGTWRDAGVPSLGDAADGIFLTVLLFLVCLGMMLLQRSSEAYIRAERFLEEFQRQNHMLAAAGRLNEERLAIASRELQAPLNGIIGLAESLLDGAAGPLNRTARSSLELAVSSGKRLSCLTRDLIDFSLAKHPQPLRRTEVEVGRSIRLALDVFTPLAAKKGVALTASLPAGLPAASAEESRLEQILYALLGQALAFTSAGEIGVKAGSRDGFIEVTVFGTGVGLQKEARERIQLAFGTDTVPAERASHEGEPALSLTRTLVEGYGGTLEDRQGLDRILFRFTLPMWERTPGVVSSPIDGERLVRTAGIHADPSLEASVFSAAQGRQEVSAGRHSGAPGLPADSRSHHAFRPAARILIVDEDPVNLQVLGNLLALQPYTIVQAASGPEALASITAEKPDLLLIDLMMPRMTGYDIIRHIRRLYKATELPILLVTDKDRVDGLVEGFEAGANDCVTKPVVKKELLARIEQQLQLYRMHRSLEMQMEERTLAHEETKLRLQESMRETAEAVAELSVAEERGRAAREIHDIVGHTLTTTVVQIEAAKRLIAKNDEKGFQKLDVSQELVRKSLNEIRHSVHMLSASTADYDLAAALRQLLHDTQDTSGIEVEHRISPMPPLSALQKKVIYHALQEGLANGMRHGDSRRFRFRLTQEERELHFLLTNDGRPYTGAPMGYGLTAMKERVQQLGGSMNLSAGDLDGCRLDIVLPVD</sequence>
<evidence type="ECO:0000256" key="9">
    <source>
        <dbReference type="PROSITE-ProRule" id="PRU00169"/>
    </source>
</evidence>
<protein>
    <recommendedName>
        <fullName evidence="2">histidine kinase</fullName>
        <ecNumber evidence="2">2.7.13.3</ecNumber>
    </recommendedName>
</protein>
<dbReference type="InterPro" id="IPR011623">
    <property type="entry name" value="7TMR_DISM_rcpt_extracell_dom1"/>
</dbReference>
<dbReference type="InterPro" id="IPR003594">
    <property type="entry name" value="HATPase_dom"/>
</dbReference>
<dbReference type="InterPro" id="IPR011712">
    <property type="entry name" value="Sig_transdc_His_kin_sub3_dim/P"/>
</dbReference>
<evidence type="ECO:0000256" key="4">
    <source>
        <dbReference type="ARBA" id="ARBA00022679"/>
    </source>
</evidence>
<dbReference type="Gene3D" id="1.10.287.130">
    <property type="match status" value="1"/>
</dbReference>
<dbReference type="CDD" id="cd00082">
    <property type="entry name" value="HisKA"/>
    <property type="match status" value="1"/>
</dbReference>
<organism evidence="13 14">
    <name type="scientific">Paenibacillus mucilaginosus 3016</name>
    <dbReference type="NCBI Taxonomy" id="1116391"/>
    <lineage>
        <taxon>Bacteria</taxon>
        <taxon>Bacillati</taxon>
        <taxon>Bacillota</taxon>
        <taxon>Bacilli</taxon>
        <taxon>Bacillales</taxon>
        <taxon>Paenibacillaceae</taxon>
        <taxon>Paenibacillus</taxon>
    </lineage>
</organism>
<feature type="transmembrane region" description="Helical" evidence="10">
    <location>
        <begin position="309"/>
        <end position="327"/>
    </location>
</feature>
<dbReference type="KEGG" id="pmq:PM3016_314"/>
<feature type="transmembrane region" description="Helical" evidence="10">
    <location>
        <begin position="217"/>
        <end position="244"/>
    </location>
</feature>
<keyword evidence="5" id="KW-0547">Nucleotide-binding</keyword>
<evidence type="ECO:0000256" key="8">
    <source>
        <dbReference type="ARBA" id="ARBA00023012"/>
    </source>
</evidence>
<dbReference type="SUPFAM" id="SSF52172">
    <property type="entry name" value="CheY-like"/>
    <property type="match status" value="1"/>
</dbReference>
<evidence type="ECO:0000256" key="2">
    <source>
        <dbReference type="ARBA" id="ARBA00012438"/>
    </source>
</evidence>
<feature type="transmembrane region" description="Helical" evidence="10">
    <location>
        <begin position="377"/>
        <end position="396"/>
    </location>
</feature>
<dbReference type="Pfam" id="PF07695">
    <property type="entry name" value="7TMR-DISM_7TM"/>
    <property type="match status" value="1"/>
</dbReference>
<dbReference type="GO" id="GO:0000155">
    <property type="term" value="F:phosphorelay sensor kinase activity"/>
    <property type="evidence" value="ECO:0007669"/>
    <property type="project" value="InterPro"/>
</dbReference>
<keyword evidence="10" id="KW-0812">Transmembrane</keyword>
<dbReference type="Pfam" id="PF00072">
    <property type="entry name" value="Response_reg"/>
    <property type="match status" value="1"/>
</dbReference>
<keyword evidence="7" id="KW-0067">ATP-binding</keyword>
<keyword evidence="3 9" id="KW-0597">Phosphoprotein</keyword>
<dbReference type="EMBL" id="CP003235">
    <property type="protein sequence ID" value="AFC27290.1"/>
    <property type="molecule type" value="Genomic_DNA"/>
</dbReference>
<dbReference type="InterPro" id="IPR036890">
    <property type="entry name" value="HATPase_C_sf"/>
</dbReference>
<dbReference type="RefSeq" id="WP_014368224.1">
    <property type="nucleotide sequence ID" value="NC_016935.1"/>
</dbReference>
<feature type="domain" description="Histidine kinase" evidence="11">
    <location>
        <begin position="433"/>
        <end position="649"/>
    </location>
</feature>
<proteinExistence type="predicted"/>
<dbReference type="CDD" id="cd16917">
    <property type="entry name" value="HATPase_UhpB-NarQ-NarX-like"/>
    <property type="match status" value="1"/>
</dbReference>
<dbReference type="GO" id="GO:0046983">
    <property type="term" value="F:protein dimerization activity"/>
    <property type="evidence" value="ECO:0007669"/>
    <property type="project" value="InterPro"/>
</dbReference>
<reference evidence="13 14" key="1">
    <citation type="journal article" date="2012" name="J. Bacteriol.">
        <title>Complete Genome Sequence of Paenibacillus mucilaginosus 3016, a Bacterium Functional as Microbial Fertilizer.</title>
        <authorList>
            <person name="Ma M."/>
            <person name="Wang Z."/>
            <person name="Li L."/>
            <person name="Jiang X."/>
            <person name="Guan D."/>
            <person name="Cao F."/>
            <person name="Chen H."/>
            <person name="Wang X."/>
            <person name="Shen D."/>
            <person name="Du B."/>
            <person name="Li J."/>
        </authorList>
    </citation>
    <scope>NUCLEOTIDE SEQUENCE [LARGE SCALE GENOMIC DNA]</scope>
    <source>
        <strain evidence="13 14">3016</strain>
    </source>
</reference>
<evidence type="ECO:0000313" key="14">
    <source>
        <dbReference type="Proteomes" id="UP000007523"/>
    </source>
</evidence>
<dbReference type="Proteomes" id="UP000007523">
    <property type="component" value="Chromosome"/>
</dbReference>
<dbReference type="AlphaFoldDB" id="H6NRK8"/>
<dbReference type="SUPFAM" id="SSF55874">
    <property type="entry name" value="ATPase domain of HSP90 chaperone/DNA topoisomerase II/histidine kinase"/>
    <property type="match status" value="2"/>
</dbReference>
<keyword evidence="14" id="KW-1185">Reference proteome</keyword>
<dbReference type="Pfam" id="PF07730">
    <property type="entry name" value="HisKA_3"/>
    <property type="match status" value="1"/>
</dbReference>
<dbReference type="SMART" id="SM00448">
    <property type="entry name" value="REC"/>
    <property type="match status" value="1"/>
</dbReference>
<feature type="modified residue" description="4-aspartylphosphate" evidence="9">
    <location>
        <position position="765"/>
    </location>
</feature>
<keyword evidence="6" id="KW-0418">Kinase</keyword>
<keyword evidence="8" id="KW-0902">Two-component regulatory system</keyword>
<gene>
    <name evidence="13" type="ORF">PM3016_314</name>
</gene>
<evidence type="ECO:0000313" key="13">
    <source>
        <dbReference type="EMBL" id="AFC27290.1"/>
    </source>
</evidence>
<dbReference type="PANTHER" id="PTHR43547">
    <property type="entry name" value="TWO-COMPONENT HISTIDINE KINASE"/>
    <property type="match status" value="1"/>
</dbReference>
<feature type="transmembrane region" description="Helical" evidence="10">
    <location>
        <begin position="250"/>
        <end position="273"/>
    </location>
</feature>
<comment type="catalytic activity">
    <reaction evidence="1">
        <text>ATP + protein L-histidine = ADP + protein N-phospho-L-histidine.</text>
        <dbReference type="EC" id="2.7.13.3"/>
    </reaction>
</comment>
<evidence type="ECO:0000259" key="11">
    <source>
        <dbReference type="PROSITE" id="PS50109"/>
    </source>
</evidence>
<dbReference type="HOGENOM" id="CLU_292019_0_0_9"/>
<name>H6NRK8_9BACL</name>
<dbReference type="SMART" id="SM00388">
    <property type="entry name" value="HisKA"/>
    <property type="match status" value="1"/>
</dbReference>
<dbReference type="SUPFAM" id="SSF47384">
    <property type="entry name" value="Homodimeric domain of signal transducing histidine kinase"/>
    <property type="match status" value="1"/>
</dbReference>
<dbReference type="PROSITE" id="PS50109">
    <property type="entry name" value="HIS_KIN"/>
    <property type="match status" value="1"/>
</dbReference>
<evidence type="ECO:0000256" key="6">
    <source>
        <dbReference type="ARBA" id="ARBA00022777"/>
    </source>
</evidence>
<evidence type="ECO:0000256" key="5">
    <source>
        <dbReference type="ARBA" id="ARBA00022741"/>
    </source>
</evidence>
<keyword evidence="10" id="KW-0472">Membrane</keyword>
<keyword evidence="10" id="KW-1133">Transmembrane helix</keyword>
<dbReference type="EC" id="2.7.13.3" evidence="2"/>
<feature type="transmembrane region" description="Helical" evidence="10">
    <location>
        <begin position="285"/>
        <end position="303"/>
    </location>
</feature>
<dbReference type="InterPro" id="IPR005467">
    <property type="entry name" value="His_kinase_dom"/>
</dbReference>
<keyword evidence="4" id="KW-0808">Transferase</keyword>
<dbReference type="InterPro" id="IPR003661">
    <property type="entry name" value="HisK_dim/P_dom"/>
</dbReference>
<feature type="transmembrane region" description="Helical" evidence="10">
    <location>
        <begin position="339"/>
        <end position="357"/>
    </location>
</feature>
<dbReference type="PROSITE" id="PS50110">
    <property type="entry name" value="RESPONSE_REGULATORY"/>
    <property type="match status" value="1"/>
</dbReference>
<accession>H6NRK8</accession>
<dbReference type="STRING" id="1116391.PM3016_314"/>
<dbReference type="InterPro" id="IPR036097">
    <property type="entry name" value="HisK_dim/P_sf"/>
</dbReference>
<dbReference type="SMART" id="SM00387">
    <property type="entry name" value="HATPase_c"/>
    <property type="match status" value="2"/>
</dbReference>
<evidence type="ECO:0000256" key="10">
    <source>
        <dbReference type="SAM" id="Phobius"/>
    </source>
</evidence>
<dbReference type="PANTHER" id="PTHR43547:SF2">
    <property type="entry name" value="HYBRID SIGNAL TRANSDUCTION HISTIDINE KINASE C"/>
    <property type="match status" value="1"/>
</dbReference>
<dbReference type="InterPro" id="IPR001789">
    <property type="entry name" value="Sig_transdc_resp-reg_receiver"/>
</dbReference>
<evidence type="ECO:0000256" key="3">
    <source>
        <dbReference type="ARBA" id="ARBA00022553"/>
    </source>
</evidence>
<dbReference type="GO" id="GO:0005524">
    <property type="term" value="F:ATP binding"/>
    <property type="evidence" value="ECO:0007669"/>
    <property type="project" value="UniProtKB-KW"/>
</dbReference>
<dbReference type="Pfam" id="PF00512">
    <property type="entry name" value="HisKA"/>
    <property type="match status" value="1"/>
</dbReference>
<feature type="domain" description="Response regulatory" evidence="12">
    <location>
        <begin position="716"/>
        <end position="832"/>
    </location>
</feature>
<dbReference type="Gene3D" id="3.40.50.2300">
    <property type="match status" value="1"/>
</dbReference>
<evidence type="ECO:0000256" key="1">
    <source>
        <dbReference type="ARBA" id="ARBA00000085"/>
    </source>
</evidence>
<dbReference type="Gene3D" id="3.30.565.10">
    <property type="entry name" value="Histidine kinase-like ATPase, C-terminal domain"/>
    <property type="match status" value="2"/>
</dbReference>
<dbReference type="GO" id="GO:0016020">
    <property type="term" value="C:membrane"/>
    <property type="evidence" value="ECO:0007669"/>
    <property type="project" value="InterPro"/>
</dbReference>
<feature type="transmembrane region" description="Helical" evidence="10">
    <location>
        <begin position="191"/>
        <end position="210"/>
    </location>
</feature>
<dbReference type="Pfam" id="PF02518">
    <property type="entry name" value="HATPase_c"/>
    <property type="match status" value="1"/>
</dbReference>
<dbReference type="Gene3D" id="1.20.5.1930">
    <property type="match status" value="1"/>
</dbReference>
<evidence type="ECO:0000256" key="7">
    <source>
        <dbReference type="ARBA" id="ARBA00022840"/>
    </source>
</evidence>
<evidence type="ECO:0000259" key="12">
    <source>
        <dbReference type="PROSITE" id="PS50110"/>
    </source>
</evidence>